<accession>A0A8D9CS05</accession>
<protein>
    <submittedName>
        <fullName evidence="1">Uncharacterized protein</fullName>
    </submittedName>
</protein>
<proteinExistence type="predicted"/>
<gene>
    <name evidence="1" type="ORF">BRAPAZ1V2_A09P42370.2</name>
</gene>
<evidence type="ECO:0000313" key="2">
    <source>
        <dbReference type="Proteomes" id="UP000694005"/>
    </source>
</evidence>
<organism evidence="1 2">
    <name type="scientific">Brassica campestris</name>
    <name type="common">Field mustard</name>
    <dbReference type="NCBI Taxonomy" id="3711"/>
    <lineage>
        <taxon>Eukaryota</taxon>
        <taxon>Viridiplantae</taxon>
        <taxon>Streptophyta</taxon>
        <taxon>Embryophyta</taxon>
        <taxon>Tracheophyta</taxon>
        <taxon>Spermatophyta</taxon>
        <taxon>Magnoliopsida</taxon>
        <taxon>eudicotyledons</taxon>
        <taxon>Gunneridae</taxon>
        <taxon>Pentapetalae</taxon>
        <taxon>rosids</taxon>
        <taxon>malvids</taxon>
        <taxon>Brassicales</taxon>
        <taxon>Brassicaceae</taxon>
        <taxon>Brassiceae</taxon>
        <taxon>Brassica</taxon>
    </lineage>
</organism>
<dbReference type="Proteomes" id="UP000694005">
    <property type="component" value="Chromosome A09"/>
</dbReference>
<evidence type="ECO:0000313" key="1">
    <source>
        <dbReference type="EMBL" id="CAG7863770.1"/>
    </source>
</evidence>
<dbReference type="Gramene" id="A09p42370.2_BraZ1">
    <property type="protein sequence ID" value="A09p42370.2_BraZ1.CDS.1"/>
    <property type="gene ID" value="A09g42370.2_BraZ1"/>
</dbReference>
<sequence>MQPPFLPHSETEAKLCREFPETRNPSRRALSPSLLRHLSLFSFSPARRSLSLSLSLLSVTLSLSSPWHALSLSLSPAPCSGGGDQISISSLLSLVPDPDLG</sequence>
<reference evidence="1 2" key="1">
    <citation type="submission" date="2021-07" db="EMBL/GenBank/DDBJ databases">
        <authorList>
            <consortium name="Genoscope - CEA"/>
            <person name="William W."/>
        </authorList>
    </citation>
    <scope>NUCLEOTIDE SEQUENCE [LARGE SCALE GENOMIC DNA]</scope>
</reference>
<dbReference type="EMBL" id="LS974625">
    <property type="protein sequence ID" value="CAG7863770.1"/>
    <property type="molecule type" value="Genomic_DNA"/>
</dbReference>
<name>A0A8D9CS05_BRACM</name>
<dbReference type="AlphaFoldDB" id="A0A8D9CS05"/>